<organism evidence="1 2">
    <name type="scientific">candidate division TA06 bacterium DG_78</name>
    <dbReference type="NCBI Taxonomy" id="1703772"/>
    <lineage>
        <taxon>Bacteria</taxon>
        <taxon>Bacteria division TA06</taxon>
    </lineage>
</organism>
<dbReference type="PROSITE" id="PS00307">
    <property type="entry name" value="LECTIN_LEGUME_BETA"/>
    <property type="match status" value="1"/>
</dbReference>
<dbReference type="CDD" id="cd15482">
    <property type="entry name" value="Sialidase_non-viral"/>
    <property type="match status" value="1"/>
</dbReference>
<dbReference type="AlphaFoldDB" id="A0A0S7YCB9"/>
<dbReference type="SUPFAM" id="SSF50939">
    <property type="entry name" value="Sialidases"/>
    <property type="match status" value="1"/>
</dbReference>
<dbReference type="InterPro" id="IPR019825">
    <property type="entry name" value="Lectin_legB_Mn/Ca_BS"/>
</dbReference>
<proteinExistence type="predicted"/>
<sequence>HEIAVEIDTFINDLVDAGYAVQLDTISGMSHTGLRSHLAGITDLVGAIFVGEIPVAWFETSGFGSWEEFPHDLYFCDLNGTYTDSDGDGLYENHSGNVAPEIWVGRIYARNLTWDSEIRLVKNYFNKNHLYRTSGSPLPQTALSFVDDDWSYWTTCGLDTIYDNITVINNDYQTIASNYRTELNQGYEWIQLCAHSSPWGHTFKYPGDEYRGTVFNYEIFSLAPQALFYNLFACSGTRFTEENTSAGWYLFSDDFGLCVVGSAKTGGMLYFSDFYDPLGAGVCIGDAFKTWFTLNGNDDWDWFYGMNILGDPTLKPKGQTIITKASSPSSFKNSPLDWEPAETISADSESDGFPKITTTEDNEVWVIWESGRSTTNGRAEIYSAVRDEISWSEAMNVGPFAYWDYNPDIGTDSLQRPVAVWAGWQDISGNYQYDIFYSIYDGSWSARQLLAPLDPAFDMKPTLVKNREGHLRVAWESRRDLNLNIYSACFNGSSWSSPEQVTGDEADELSPELVIDSLGQAWVFYTWRFCNHSEIWASHDTGSGWVESGPISGNQEKAFHPTGAVDENGTIWVAWQSSDNGNVDIYASYFNGAVWSSPIQITTSIQSDLFPDMTTDKSGTVWLVFQSKSDGEWNIYAAHCSDLAWSTPELVAGPSGADINPHITCSNENELWVCWQSYSTGNWEIMATHRLGFGIVENNITPAHTQAIVLPTVFSHCLTIITPRENQIIHIYDSRGSLVQTLFSREQRSAIWFPQNIPSGTYFVVIKNVDKYITKKVVYLK</sequence>
<accession>A0A0S7YCB9</accession>
<evidence type="ECO:0000313" key="1">
    <source>
        <dbReference type="EMBL" id="KPJ72292.1"/>
    </source>
</evidence>
<dbReference type="InterPro" id="IPR026444">
    <property type="entry name" value="Secre_tail"/>
</dbReference>
<name>A0A0S7YCB9_UNCT6</name>
<dbReference type="InterPro" id="IPR036278">
    <property type="entry name" value="Sialidase_sf"/>
</dbReference>
<comment type="caution">
    <text evidence="1">The sequence shown here is derived from an EMBL/GenBank/DDBJ whole genome shotgun (WGS) entry which is preliminary data.</text>
</comment>
<reference evidence="1 2" key="1">
    <citation type="journal article" date="2015" name="Microbiome">
        <title>Genomic resolution of linkages in carbon, nitrogen, and sulfur cycling among widespread estuary sediment bacteria.</title>
        <authorList>
            <person name="Baker B.J."/>
            <person name="Lazar C.S."/>
            <person name="Teske A.P."/>
            <person name="Dick G.J."/>
        </authorList>
    </citation>
    <scope>NUCLEOTIDE SEQUENCE [LARGE SCALE GENOMIC DNA]</scope>
    <source>
        <strain evidence="1">DG_78</strain>
    </source>
</reference>
<evidence type="ECO:0000313" key="2">
    <source>
        <dbReference type="Proteomes" id="UP000051012"/>
    </source>
</evidence>
<dbReference type="Gene3D" id="2.120.10.10">
    <property type="match status" value="1"/>
</dbReference>
<dbReference type="EMBL" id="LJNI01000084">
    <property type="protein sequence ID" value="KPJ72292.1"/>
    <property type="molecule type" value="Genomic_DNA"/>
</dbReference>
<feature type="non-terminal residue" evidence="1">
    <location>
        <position position="1"/>
    </location>
</feature>
<dbReference type="NCBIfam" id="TIGR04183">
    <property type="entry name" value="Por_Secre_tail"/>
    <property type="match status" value="1"/>
</dbReference>
<dbReference type="Proteomes" id="UP000051012">
    <property type="component" value="Unassembled WGS sequence"/>
</dbReference>
<gene>
    <name evidence="1" type="ORF">AMJ52_06785</name>
</gene>
<protein>
    <submittedName>
        <fullName evidence="1">Uncharacterized protein</fullName>
    </submittedName>
</protein>